<accession>A0A1G6LWJ7</accession>
<evidence type="ECO:0000256" key="1">
    <source>
        <dbReference type="SAM" id="SignalP"/>
    </source>
</evidence>
<feature type="chain" id="PRO_5011591356" description="Outer membrane lipoprotein-sorting protein" evidence="1">
    <location>
        <begin position="25"/>
        <end position="216"/>
    </location>
</feature>
<sequence>MKILTRAGGVLLAALLTMAGCAPAHPPRTIDKPMTERELATRLLHKMDQQLSRKSYPFTLIIGDNRFEGQQSGLDWSLESVDQEKDATVRIVKKGEHIEVTRGKQKEKLTSRQFGLVSPRDYLQLIKSDMKRVERVSTADQGTEEVEAVLSAERIGNRLGHWMGGPFEKGAAQQASRKFQIRARFQYDTEQEGFNRLIIRIDPKDGEESESVEYRF</sequence>
<dbReference type="AlphaFoldDB" id="A0A1G6LWJ7"/>
<reference evidence="2 3" key="1">
    <citation type="submission" date="2016-10" db="EMBL/GenBank/DDBJ databases">
        <authorList>
            <person name="de Groot N.N."/>
        </authorList>
    </citation>
    <scope>NUCLEOTIDE SEQUENCE [LARGE SCALE GENOMIC DNA]</scope>
    <source>
        <strain evidence="2 3">DSM 45514</strain>
    </source>
</reference>
<evidence type="ECO:0008006" key="4">
    <source>
        <dbReference type="Google" id="ProtNLM"/>
    </source>
</evidence>
<dbReference type="EMBL" id="FMZA01000008">
    <property type="protein sequence ID" value="SDC47086.1"/>
    <property type="molecule type" value="Genomic_DNA"/>
</dbReference>
<name>A0A1G6LWJ7_9BACL</name>
<evidence type="ECO:0000313" key="2">
    <source>
        <dbReference type="EMBL" id="SDC47086.1"/>
    </source>
</evidence>
<dbReference type="Proteomes" id="UP000199387">
    <property type="component" value="Unassembled WGS sequence"/>
</dbReference>
<keyword evidence="1" id="KW-0732">Signal</keyword>
<organism evidence="2 3">
    <name type="scientific">Melghirimyces thermohalophilus</name>
    <dbReference type="NCBI Taxonomy" id="1236220"/>
    <lineage>
        <taxon>Bacteria</taxon>
        <taxon>Bacillati</taxon>
        <taxon>Bacillota</taxon>
        <taxon>Bacilli</taxon>
        <taxon>Bacillales</taxon>
        <taxon>Thermoactinomycetaceae</taxon>
        <taxon>Melghirimyces</taxon>
    </lineage>
</organism>
<gene>
    <name evidence="2" type="ORF">SAMN04488112_108140</name>
</gene>
<dbReference type="STRING" id="1236220.SAMN04488112_108140"/>
<evidence type="ECO:0000313" key="3">
    <source>
        <dbReference type="Proteomes" id="UP000199387"/>
    </source>
</evidence>
<dbReference type="PROSITE" id="PS51257">
    <property type="entry name" value="PROKAR_LIPOPROTEIN"/>
    <property type="match status" value="1"/>
</dbReference>
<keyword evidence="3" id="KW-1185">Reference proteome</keyword>
<dbReference type="OrthoDB" id="2988181at2"/>
<dbReference type="RefSeq" id="WP_091569260.1">
    <property type="nucleotide sequence ID" value="NZ_FMZA01000008.1"/>
</dbReference>
<protein>
    <recommendedName>
        <fullName evidence="4">Outer membrane lipoprotein-sorting protein</fullName>
    </recommendedName>
</protein>
<feature type="signal peptide" evidence="1">
    <location>
        <begin position="1"/>
        <end position="24"/>
    </location>
</feature>
<proteinExistence type="predicted"/>